<protein>
    <recommendedName>
        <fullName evidence="5">GAG-pre-integrase domain-containing protein</fullName>
    </recommendedName>
</protein>
<dbReference type="EMBL" id="JAHUZN010000012">
    <property type="protein sequence ID" value="KAG8474366.1"/>
    <property type="molecule type" value="Genomic_DNA"/>
</dbReference>
<dbReference type="PANTHER" id="PTHR47592">
    <property type="entry name" value="PBF68 PROTEIN"/>
    <property type="match status" value="1"/>
</dbReference>
<dbReference type="PANTHER" id="PTHR47592:SF27">
    <property type="entry name" value="OS08G0421700 PROTEIN"/>
    <property type="match status" value="1"/>
</dbReference>
<evidence type="ECO:0008006" key="5">
    <source>
        <dbReference type="Google" id="ProtNLM"/>
    </source>
</evidence>
<reference evidence="3 4" key="1">
    <citation type="journal article" date="2021" name="bioRxiv">
        <title>The Gossypium anomalum genome as a resource for cotton improvement and evolutionary analysis of hybrid incompatibility.</title>
        <authorList>
            <person name="Grover C.E."/>
            <person name="Yuan D."/>
            <person name="Arick M.A."/>
            <person name="Miller E.R."/>
            <person name="Hu G."/>
            <person name="Peterson D.G."/>
            <person name="Wendel J.F."/>
            <person name="Udall J.A."/>
        </authorList>
    </citation>
    <scope>NUCLEOTIDE SEQUENCE [LARGE SCALE GENOMIC DNA]</scope>
    <source>
        <strain evidence="3">JFW-Udall</strain>
        <tissue evidence="3">Leaf</tissue>
    </source>
</reference>
<name>A0A8J6CKN1_9ROSI</name>
<accession>A0A8J6CKN1</accession>
<gene>
    <name evidence="3" type="ORF">CXB51_034141</name>
</gene>
<feature type="domain" description="Retrovirus-related Pol polyprotein from transposon TNT 1-94-like beta-barrel" evidence="2">
    <location>
        <begin position="190"/>
        <end position="269"/>
    </location>
</feature>
<dbReference type="Proteomes" id="UP000701853">
    <property type="component" value="Chromosome 12"/>
</dbReference>
<dbReference type="InterPro" id="IPR025724">
    <property type="entry name" value="GAG-pre-integrase_dom"/>
</dbReference>
<organism evidence="3 4">
    <name type="scientific">Gossypium anomalum</name>
    <dbReference type="NCBI Taxonomy" id="47600"/>
    <lineage>
        <taxon>Eukaryota</taxon>
        <taxon>Viridiplantae</taxon>
        <taxon>Streptophyta</taxon>
        <taxon>Embryophyta</taxon>
        <taxon>Tracheophyta</taxon>
        <taxon>Spermatophyta</taxon>
        <taxon>Magnoliopsida</taxon>
        <taxon>eudicotyledons</taxon>
        <taxon>Gunneridae</taxon>
        <taxon>Pentapetalae</taxon>
        <taxon>rosids</taxon>
        <taxon>malvids</taxon>
        <taxon>Malvales</taxon>
        <taxon>Malvaceae</taxon>
        <taxon>Malvoideae</taxon>
        <taxon>Gossypium</taxon>
    </lineage>
</organism>
<dbReference type="InterPro" id="IPR054722">
    <property type="entry name" value="PolX-like_BBD"/>
</dbReference>
<evidence type="ECO:0000259" key="1">
    <source>
        <dbReference type="Pfam" id="PF13976"/>
    </source>
</evidence>
<evidence type="ECO:0000313" key="3">
    <source>
        <dbReference type="EMBL" id="KAG8474366.1"/>
    </source>
</evidence>
<dbReference type="Pfam" id="PF13976">
    <property type="entry name" value="gag_pre-integrs"/>
    <property type="match status" value="1"/>
</dbReference>
<dbReference type="Pfam" id="PF22936">
    <property type="entry name" value="Pol_BBD"/>
    <property type="match status" value="1"/>
</dbReference>
<dbReference type="OrthoDB" id="993660at2759"/>
<keyword evidence="4" id="KW-1185">Reference proteome</keyword>
<evidence type="ECO:0000313" key="4">
    <source>
        <dbReference type="Proteomes" id="UP000701853"/>
    </source>
</evidence>
<sequence length="419" mass="48237">MQTVLAQMDLEDALLGLDKMPATLMDKKKRRKDEKDLTQLHLHLSNEILQNVLKEKPERAFVHEHLTVFKKILSDLEVIEVKYDKEDLGLILFGSLPPYYSTFRDTILYSLESLTVDEVYASLISYDKMKHFVVGFDSQEEGLINKIKSEDANKKGKQPELFSEVDVVEEYSDSKLLVVSTNNSKVNEEWIFDSGCIFHMSPNQDWFTTYETMFEGVNFMRNNASCKIVGIYTIKIKMFDGVVRTLTSIRHVPELKRNLISLSTFDLKGHKYTTKSGVLKISKVSLIVMKGQRKTAKLYVLQGSTVIGDVVVAFSSLSNNDVTKLWHMRLGHMSENNMIELCKIRHLDGQGISKLNFCKHRIFGKQKRVRFTRGIHNTKGTLDYNHFDLWGPSRVPSRGDANYMLTIIDNFQEKFRHSS</sequence>
<feature type="domain" description="GAG-pre-integrase" evidence="1">
    <location>
        <begin position="297"/>
        <end position="366"/>
    </location>
</feature>
<comment type="caution">
    <text evidence="3">The sequence shown here is derived from an EMBL/GenBank/DDBJ whole genome shotgun (WGS) entry which is preliminary data.</text>
</comment>
<proteinExistence type="predicted"/>
<dbReference type="Pfam" id="PF14223">
    <property type="entry name" value="Retrotran_gag_2"/>
    <property type="match status" value="1"/>
</dbReference>
<evidence type="ECO:0000259" key="2">
    <source>
        <dbReference type="Pfam" id="PF22936"/>
    </source>
</evidence>
<dbReference type="AlphaFoldDB" id="A0A8J6CKN1"/>